<evidence type="ECO:0000256" key="3">
    <source>
        <dbReference type="ARBA" id="ARBA00004651"/>
    </source>
</evidence>
<evidence type="ECO:0000256" key="9">
    <source>
        <dbReference type="ARBA" id="ARBA00034247"/>
    </source>
</evidence>
<dbReference type="AlphaFoldDB" id="A0A2N8SYQ6"/>
<feature type="transmembrane region" description="Helical" evidence="10">
    <location>
        <begin position="296"/>
        <end position="315"/>
    </location>
</feature>
<dbReference type="OrthoDB" id="9812260at2"/>
<gene>
    <name evidence="12" type="ORF">CXL00_00715</name>
</gene>
<dbReference type="GO" id="GO:1902201">
    <property type="term" value="P:negative regulation of bacterial-type flagellum-dependent cell motility"/>
    <property type="evidence" value="ECO:0007669"/>
    <property type="project" value="TreeGrafter"/>
</dbReference>
<dbReference type="Pfam" id="PF00990">
    <property type="entry name" value="GGDEF"/>
    <property type="match status" value="1"/>
</dbReference>
<dbReference type="GO" id="GO:0043709">
    <property type="term" value="P:cell adhesion involved in single-species biofilm formation"/>
    <property type="evidence" value="ECO:0007669"/>
    <property type="project" value="TreeGrafter"/>
</dbReference>
<keyword evidence="7 10" id="KW-1133">Transmembrane helix</keyword>
<comment type="cofactor">
    <cofactor evidence="1">
        <name>Mg(2+)</name>
        <dbReference type="ChEBI" id="CHEBI:18420"/>
    </cofactor>
</comment>
<evidence type="ECO:0000256" key="10">
    <source>
        <dbReference type="SAM" id="Phobius"/>
    </source>
</evidence>
<dbReference type="InterPro" id="IPR050469">
    <property type="entry name" value="Diguanylate_Cyclase"/>
</dbReference>
<dbReference type="InterPro" id="IPR000160">
    <property type="entry name" value="GGDEF_dom"/>
</dbReference>
<dbReference type="Proteomes" id="UP000235897">
    <property type="component" value="Unassembled WGS sequence"/>
</dbReference>
<dbReference type="CDD" id="cd12915">
    <property type="entry name" value="PDC2_DGC_like"/>
    <property type="match status" value="1"/>
</dbReference>
<comment type="catalytic activity">
    <reaction evidence="9">
        <text>2 GTP = 3',3'-c-di-GMP + 2 diphosphate</text>
        <dbReference type="Rhea" id="RHEA:24898"/>
        <dbReference type="ChEBI" id="CHEBI:33019"/>
        <dbReference type="ChEBI" id="CHEBI:37565"/>
        <dbReference type="ChEBI" id="CHEBI:58805"/>
        <dbReference type="EC" id="2.7.7.65"/>
    </reaction>
</comment>
<dbReference type="CDD" id="cd12914">
    <property type="entry name" value="PDC1_DGC_like"/>
    <property type="match status" value="1"/>
</dbReference>
<organism evidence="12 13">
    <name type="scientific">Stutzerimonas stutzeri</name>
    <name type="common">Pseudomonas stutzeri</name>
    <dbReference type="NCBI Taxonomy" id="316"/>
    <lineage>
        <taxon>Bacteria</taxon>
        <taxon>Pseudomonadati</taxon>
        <taxon>Pseudomonadota</taxon>
        <taxon>Gammaproteobacteria</taxon>
        <taxon>Pseudomonadales</taxon>
        <taxon>Pseudomonadaceae</taxon>
        <taxon>Stutzerimonas</taxon>
    </lineage>
</organism>
<dbReference type="RefSeq" id="WP_102845766.1">
    <property type="nucleotide sequence ID" value="NZ_JAMOIG010000008.1"/>
</dbReference>
<dbReference type="SUPFAM" id="SSF55073">
    <property type="entry name" value="Nucleotide cyclase"/>
    <property type="match status" value="1"/>
</dbReference>
<dbReference type="Gene3D" id="3.30.450.20">
    <property type="entry name" value="PAS domain"/>
    <property type="match status" value="2"/>
</dbReference>
<feature type="transmembrane region" description="Helical" evidence="10">
    <location>
        <begin position="12"/>
        <end position="36"/>
    </location>
</feature>
<dbReference type="GO" id="GO:0005886">
    <property type="term" value="C:plasma membrane"/>
    <property type="evidence" value="ECO:0007669"/>
    <property type="project" value="UniProtKB-SubCell"/>
</dbReference>
<evidence type="ECO:0000259" key="11">
    <source>
        <dbReference type="PROSITE" id="PS50887"/>
    </source>
</evidence>
<evidence type="ECO:0000256" key="7">
    <source>
        <dbReference type="ARBA" id="ARBA00022989"/>
    </source>
</evidence>
<comment type="caution">
    <text evidence="12">The sequence shown here is derived from an EMBL/GenBank/DDBJ whole genome shotgun (WGS) entry which is preliminary data.</text>
</comment>
<dbReference type="InterPro" id="IPR033479">
    <property type="entry name" value="dCache_1"/>
</dbReference>
<reference evidence="12 13" key="1">
    <citation type="submission" date="2018-01" db="EMBL/GenBank/DDBJ databases">
        <title>Denitrification phenotypes of diverse strains of Pseudomonas stutzeri.</title>
        <authorList>
            <person name="Milligan D.A."/>
            <person name="Bergaust L."/>
            <person name="Bakken L.R."/>
            <person name="Frostegard A."/>
        </authorList>
    </citation>
    <scope>NUCLEOTIDE SEQUENCE [LARGE SCALE GENOMIC DNA]</scope>
    <source>
        <strain evidence="12 13">28a3</strain>
    </source>
</reference>
<evidence type="ECO:0000313" key="12">
    <source>
        <dbReference type="EMBL" id="PNG07624.1"/>
    </source>
</evidence>
<evidence type="ECO:0000256" key="4">
    <source>
        <dbReference type="ARBA" id="ARBA00012528"/>
    </source>
</evidence>
<dbReference type="PANTHER" id="PTHR45138">
    <property type="entry name" value="REGULATORY COMPONENTS OF SENSORY TRANSDUCTION SYSTEM"/>
    <property type="match status" value="1"/>
</dbReference>
<keyword evidence="6 10" id="KW-0812">Transmembrane</keyword>
<evidence type="ECO:0000256" key="1">
    <source>
        <dbReference type="ARBA" id="ARBA00001946"/>
    </source>
</evidence>
<feature type="domain" description="GGDEF" evidence="11">
    <location>
        <begin position="522"/>
        <end position="654"/>
    </location>
</feature>
<name>A0A2N8SYQ6_STUST</name>
<sequence>MPLSVNPSLGKIISHPATIPGIAFVLVALVWSVLLIEQQRNRDFIEQKAVDEAANLALAFQENVASTFHDADTALKLLRPEWQEGPLHFDERVRALQSAFYNDLLVQVAVIGADGLLRYTSLGPTTEAIDLSDREHFKVHRASTQDTLHISKPVTGRVSGRHTIQVTRPIRDGQTLIGVLVISLDPAYFSRFFDGVHLGEHGAIMLVGTDGVLRARGSGQVAEADPIGATLPASLPFVQQDSRPNGGFQALSPIDGRPKIYVYRRLAELSQSVIVALDVGDVFAEHHQRWERYKGWAAGISLLVMLGAGLLARSISLQFDFRNRLLALIQGLRTLNDIAVKPASLNERIDAALTLSREYLAADYALYAGLEADGWTVSHCCASPTISDGLDRSQLTELFVAALHEAQHDGTAVELRSFVAISQLYMDDTDYAVSAVPVVIGGSRHGAVGFVFNTPAWDDTSRKDGELIRLVARLIGSMIGEDLTRRELERLATSDFLTGAKSRGFFTEAVGVQISNAARHGQPLSLALIDLDYFKRINDRYGHPVGDETLRMVARTCQRALRAGDVLARLGGEEFAVLMPRATEADAMEIAERLRHSIAQGAVSSGELTVTITASLGVAQLAAGEDFAAFYNKADKALYAAKQRGRNRVVAASDIQAGRVEART</sequence>
<dbReference type="FunFam" id="3.30.70.270:FF:000001">
    <property type="entry name" value="Diguanylate cyclase domain protein"/>
    <property type="match status" value="1"/>
</dbReference>
<keyword evidence="8 10" id="KW-0472">Membrane</keyword>
<protein>
    <recommendedName>
        <fullName evidence="4">diguanylate cyclase</fullName>
        <ecNumber evidence="4">2.7.7.65</ecNumber>
    </recommendedName>
</protein>
<accession>A0A2N8SYQ6</accession>
<comment type="subcellular location">
    <subcellularLocation>
        <location evidence="2">Cell inner membrane</location>
    </subcellularLocation>
    <subcellularLocation>
        <location evidence="3">Cell membrane</location>
        <topology evidence="3">Multi-pass membrane protein</topology>
    </subcellularLocation>
</comment>
<dbReference type="GO" id="GO:0052621">
    <property type="term" value="F:diguanylate cyclase activity"/>
    <property type="evidence" value="ECO:0007669"/>
    <property type="project" value="UniProtKB-EC"/>
</dbReference>
<dbReference type="PANTHER" id="PTHR45138:SF9">
    <property type="entry name" value="DIGUANYLATE CYCLASE DGCM-RELATED"/>
    <property type="match status" value="1"/>
</dbReference>
<dbReference type="SMART" id="SM00267">
    <property type="entry name" value="GGDEF"/>
    <property type="match status" value="1"/>
</dbReference>
<evidence type="ECO:0000256" key="2">
    <source>
        <dbReference type="ARBA" id="ARBA00004533"/>
    </source>
</evidence>
<dbReference type="EMBL" id="POUW01000001">
    <property type="protein sequence ID" value="PNG07624.1"/>
    <property type="molecule type" value="Genomic_DNA"/>
</dbReference>
<proteinExistence type="predicted"/>
<evidence type="ECO:0000256" key="6">
    <source>
        <dbReference type="ARBA" id="ARBA00022692"/>
    </source>
</evidence>
<dbReference type="PROSITE" id="PS50887">
    <property type="entry name" value="GGDEF"/>
    <property type="match status" value="1"/>
</dbReference>
<dbReference type="Pfam" id="PF02743">
    <property type="entry name" value="dCache_1"/>
    <property type="match status" value="1"/>
</dbReference>
<dbReference type="Gene3D" id="3.30.70.270">
    <property type="match status" value="1"/>
</dbReference>
<evidence type="ECO:0000256" key="8">
    <source>
        <dbReference type="ARBA" id="ARBA00023136"/>
    </source>
</evidence>
<dbReference type="EC" id="2.7.7.65" evidence="4"/>
<dbReference type="CDD" id="cd01949">
    <property type="entry name" value="GGDEF"/>
    <property type="match status" value="1"/>
</dbReference>
<dbReference type="NCBIfam" id="TIGR00254">
    <property type="entry name" value="GGDEF"/>
    <property type="match status" value="1"/>
</dbReference>
<evidence type="ECO:0000256" key="5">
    <source>
        <dbReference type="ARBA" id="ARBA00022475"/>
    </source>
</evidence>
<evidence type="ECO:0000313" key="13">
    <source>
        <dbReference type="Proteomes" id="UP000235897"/>
    </source>
</evidence>
<dbReference type="InterPro" id="IPR043128">
    <property type="entry name" value="Rev_trsase/Diguanyl_cyclase"/>
</dbReference>
<keyword evidence="5" id="KW-1003">Cell membrane</keyword>
<dbReference type="InterPro" id="IPR029787">
    <property type="entry name" value="Nucleotide_cyclase"/>
</dbReference>